<dbReference type="AlphaFoldDB" id="A0A914MR86"/>
<keyword evidence="1" id="KW-1133">Transmembrane helix</keyword>
<evidence type="ECO:0000313" key="3">
    <source>
        <dbReference type="WBParaSite" id="Minc3s02281g29248"/>
    </source>
</evidence>
<evidence type="ECO:0000256" key="1">
    <source>
        <dbReference type="SAM" id="Phobius"/>
    </source>
</evidence>
<sequence>MTNNRYYTNSLRIPSNKNIHRYSYSIIFIFFLLLFFVNVSNEMSFKIKRNINMKNNNDEIKAELVNKRSIQKRWVPLIEELKEANEQYPFLGLVDSSTNKREVSESELNSLLKNAWLGRRR</sequence>
<dbReference type="WBParaSite" id="Minc3s02281g29248">
    <property type="protein sequence ID" value="Minc3s02281g29248"/>
    <property type="gene ID" value="Minc3s02281g29248"/>
</dbReference>
<feature type="transmembrane region" description="Helical" evidence="1">
    <location>
        <begin position="22"/>
        <end position="39"/>
    </location>
</feature>
<name>A0A914MR86_MELIC</name>
<proteinExistence type="predicted"/>
<reference evidence="3" key="1">
    <citation type="submission" date="2022-11" db="UniProtKB">
        <authorList>
            <consortium name="WormBaseParasite"/>
        </authorList>
    </citation>
    <scope>IDENTIFICATION</scope>
</reference>
<keyword evidence="2" id="KW-1185">Reference proteome</keyword>
<keyword evidence="1" id="KW-0812">Transmembrane</keyword>
<accession>A0A914MR86</accession>
<dbReference type="Proteomes" id="UP000887563">
    <property type="component" value="Unplaced"/>
</dbReference>
<protein>
    <submittedName>
        <fullName evidence="3">Uncharacterized protein</fullName>
    </submittedName>
</protein>
<organism evidence="2 3">
    <name type="scientific">Meloidogyne incognita</name>
    <name type="common">Southern root-knot nematode worm</name>
    <name type="synonym">Oxyuris incognita</name>
    <dbReference type="NCBI Taxonomy" id="6306"/>
    <lineage>
        <taxon>Eukaryota</taxon>
        <taxon>Metazoa</taxon>
        <taxon>Ecdysozoa</taxon>
        <taxon>Nematoda</taxon>
        <taxon>Chromadorea</taxon>
        <taxon>Rhabditida</taxon>
        <taxon>Tylenchina</taxon>
        <taxon>Tylenchomorpha</taxon>
        <taxon>Tylenchoidea</taxon>
        <taxon>Meloidogynidae</taxon>
        <taxon>Meloidogyninae</taxon>
        <taxon>Meloidogyne</taxon>
        <taxon>Meloidogyne incognita group</taxon>
    </lineage>
</organism>
<keyword evidence="1" id="KW-0472">Membrane</keyword>
<evidence type="ECO:0000313" key="2">
    <source>
        <dbReference type="Proteomes" id="UP000887563"/>
    </source>
</evidence>